<comment type="caution">
    <text evidence="13">The sequence shown here is derived from an EMBL/GenBank/DDBJ whole genome shotgun (WGS) entry which is preliminary data.</text>
</comment>
<evidence type="ECO:0000313" key="14">
    <source>
        <dbReference type="Proteomes" id="UP000192578"/>
    </source>
</evidence>
<evidence type="ECO:0000256" key="10">
    <source>
        <dbReference type="RuleBase" id="RU003805"/>
    </source>
</evidence>
<gene>
    <name evidence="13" type="ORF">BV898_04379</name>
</gene>
<dbReference type="GO" id="GO:0006390">
    <property type="term" value="P:mitochondrial transcription"/>
    <property type="evidence" value="ECO:0007669"/>
    <property type="project" value="TreeGrafter"/>
</dbReference>
<sequence>MALRFGCLLDHVHGSRALRAPLRRLLEEKTLVRNLLKIPRSLRFKATLSAPPSSAETNLIVEIEKTAKKKNKPATKKQSSFDTKRQTFPPEVDNIHREIIKVLQNSRHQLKDKIRMLREREAAAAATAKKSRSRKTAPRINFNDHRLDILASHIHDGSHLHQDHLSNVSDFRIQAPSALESALPVKNSAPKKDAPPKKESKSVINKALKEEARIVEQCQEDATVREMTIQQLNSSLKSYILACAHIDLVKPIFGAIAFYREQYPSPVDRRKIVDVSVYNLLLNIFAKEGNMVTVKEIFQQMKSDGIRPNAQSFASALETIARHDPIDVKTAKRIIRQMQDENIPLQDMFLQCRFVLDERDCVLRVIHEIRPNFQPTIPFCDVSYQPTILESLNHRPSAVLKDTPYRGVLPNRDLSRQLLKDQMDREMRGVLTVKSIDAVAPDAKTRLYRSKLDSLKQQWAKTLEMSLQRNMDALKMQFRPKRGVHIYPYLATLPISDYVDILVDELIRLAQGSEGYTPSTFMLHAQLGRKVMDKYLLQCKKNYKLVDRLEKTYSEYLKYFEDKQVTSMYNCRQYWQKVEHDMKLPARADLGEHSWSKFILVRIGKFLYDTIINEIKMDSTMLRQVEMHQYVPAVYKVYRHYADRLKEEVKPHPVLVKLYKGSRPETLNFDTDMCPTCVPPHPWLTAKTGGYLLQKTVLTRLPEMSMKQGCVVDLVPSKQIFPILDTLNQLGASPWIVNKPVLDLIIQVFRNGGMEQVDIPLPVSQCPALPKITRDLSSEEKNVIYRQRFMLKKKRSEMFSLWCDALYKLSIANHFRDSVFWFPQNIDFRGRVYPVPPHFQHLGGDMARSMLLFAKGMPLGDKGLDWLKIHLINLTGLKKKSSLTDRLAWANEILDDILDSADNPLTGKQWWKESDDPWQTLACCMEIANASRSPNPAAYVSHFPVHQDGSCNGLQHYAALGRDQKGAEAVNLYPFETPQDVYSGVAGLVEKERHQDAAADVEIAKVLDGFVSRKVVKQTVMTIVYGVTRYGARAQIQKQLADIKAFPEHKSLPAASYLAEKTFDSIKQMFTSARQIQDWFVDCAKLISSVRNKPVEWVTPLGLPVVQPYFKLPKNYAESSRSVHLLQANSKPNVMKQKNAFPPNFVHSLDSSHMMLTCLHAARAGISFAAVHDSYWTHPANVDIMNKLTREQFVALHSLPILDDLSEFLEKRFSYSPGDIGTPFPEDPRLRLNAVLKSVPTKGKFDLTSVLRSTYFFS</sequence>
<comment type="catalytic activity">
    <reaction evidence="8 10">
        <text>RNA(n) + a ribonucleoside 5'-triphosphate = RNA(n+1) + diphosphate</text>
        <dbReference type="Rhea" id="RHEA:21248"/>
        <dbReference type="Rhea" id="RHEA-COMP:14527"/>
        <dbReference type="Rhea" id="RHEA-COMP:17342"/>
        <dbReference type="ChEBI" id="CHEBI:33019"/>
        <dbReference type="ChEBI" id="CHEBI:61557"/>
        <dbReference type="ChEBI" id="CHEBI:140395"/>
        <dbReference type="EC" id="2.7.7.6"/>
    </reaction>
</comment>
<keyword evidence="3 10" id="KW-0240">DNA-directed RNA polymerase</keyword>
<evidence type="ECO:0000256" key="11">
    <source>
        <dbReference type="SAM" id="MobiDB-lite"/>
    </source>
</evidence>
<dbReference type="InterPro" id="IPR011990">
    <property type="entry name" value="TPR-like_helical_dom_sf"/>
</dbReference>
<dbReference type="Proteomes" id="UP000192578">
    <property type="component" value="Unassembled WGS sequence"/>
</dbReference>
<protein>
    <recommendedName>
        <fullName evidence="2 10">DNA-directed RNA polymerase</fullName>
        <ecNumber evidence="2 10">2.7.7.6</ecNumber>
    </recommendedName>
</protein>
<accession>A0A1W0X3B2</accession>
<evidence type="ECO:0000256" key="2">
    <source>
        <dbReference type="ARBA" id="ARBA00012418"/>
    </source>
</evidence>
<dbReference type="Gene3D" id="1.25.40.10">
    <property type="entry name" value="Tetratricopeptide repeat domain"/>
    <property type="match status" value="1"/>
</dbReference>
<dbReference type="EMBL" id="MTYJ01000021">
    <property type="protein sequence ID" value="OQV21804.1"/>
    <property type="molecule type" value="Genomic_DNA"/>
</dbReference>
<organism evidence="13 14">
    <name type="scientific">Hypsibius exemplaris</name>
    <name type="common">Freshwater tardigrade</name>
    <dbReference type="NCBI Taxonomy" id="2072580"/>
    <lineage>
        <taxon>Eukaryota</taxon>
        <taxon>Metazoa</taxon>
        <taxon>Ecdysozoa</taxon>
        <taxon>Tardigrada</taxon>
        <taxon>Eutardigrada</taxon>
        <taxon>Parachela</taxon>
        <taxon>Hypsibioidea</taxon>
        <taxon>Hypsibiidae</taxon>
        <taxon>Hypsibius</taxon>
    </lineage>
</organism>
<evidence type="ECO:0000256" key="7">
    <source>
        <dbReference type="ARBA" id="ARBA00023163"/>
    </source>
</evidence>
<dbReference type="NCBIfam" id="TIGR00756">
    <property type="entry name" value="PPR"/>
    <property type="match status" value="1"/>
</dbReference>
<dbReference type="InterPro" id="IPR046950">
    <property type="entry name" value="DNA-dir_Rpol_C_phage-type"/>
</dbReference>
<keyword evidence="4 10" id="KW-0808">Transferase</keyword>
<evidence type="ECO:0000256" key="3">
    <source>
        <dbReference type="ARBA" id="ARBA00022478"/>
    </source>
</evidence>
<dbReference type="InterPro" id="IPR037159">
    <property type="entry name" value="RNA_POL_N_sf"/>
</dbReference>
<dbReference type="OrthoDB" id="276422at2759"/>
<feature type="compositionally biased region" description="Basic and acidic residues" evidence="11">
    <location>
        <begin position="190"/>
        <end position="202"/>
    </location>
</feature>
<evidence type="ECO:0000256" key="8">
    <source>
        <dbReference type="ARBA" id="ARBA00048552"/>
    </source>
</evidence>
<reference evidence="14" key="1">
    <citation type="submission" date="2017-01" db="EMBL/GenBank/DDBJ databases">
        <title>Comparative genomics of anhydrobiosis in the tardigrade Hypsibius dujardini.</title>
        <authorList>
            <person name="Yoshida Y."/>
            <person name="Koutsovoulos G."/>
            <person name="Laetsch D."/>
            <person name="Stevens L."/>
            <person name="Kumar S."/>
            <person name="Horikawa D."/>
            <person name="Ishino K."/>
            <person name="Komine S."/>
            <person name="Tomita M."/>
            <person name="Blaxter M."/>
            <person name="Arakawa K."/>
        </authorList>
    </citation>
    <scope>NUCLEOTIDE SEQUENCE [LARGE SCALE GENOMIC DNA]</scope>
    <source>
        <strain evidence="14">Z151</strain>
    </source>
</reference>
<dbReference type="FunFam" id="1.10.287.280:FF:000001">
    <property type="entry name" value="DNA-directed RNA polymerase"/>
    <property type="match status" value="1"/>
</dbReference>
<evidence type="ECO:0000256" key="6">
    <source>
        <dbReference type="ARBA" id="ARBA00022946"/>
    </source>
</evidence>
<dbReference type="PROSITE" id="PS00900">
    <property type="entry name" value="RNA_POL_PHAGE_1"/>
    <property type="match status" value="1"/>
</dbReference>
<comment type="similarity">
    <text evidence="1 10">Belongs to the phage and mitochondrial RNA polymerase family.</text>
</comment>
<dbReference type="GO" id="GO:0034245">
    <property type="term" value="C:mitochondrial DNA-directed RNA polymerase complex"/>
    <property type="evidence" value="ECO:0007669"/>
    <property type="project" value="TreeGrafter"/>
</dbReference>
<dbReference type="InterPro" id="IPR002885">
    <property type="entry name" value="PPR_rpt"/>
</dbReference>
<dbReference type="InterPro" id="IPR029262">
    <property type="entry name" value="RPOL_N"/>
</dbReference>
<dbReference type="EC" id="2.7.7.6" evidence="2 10"/>
<dbReference type="PROSITE" id="PS51375">
    <property type="entry name" value="PPR"/>
    <property type="match status" value="1"/>
</dbReference>
<evidence type="ECO:0000256" key="4">
    <source>
        <dbReference type="ARBA" id="ARBA00022679"/>
    </source>
</evidence>
<evidence type="ECO:0000256" key="1">
    <source>
        <dbReference type="ARBA" id="ARBA00009493"/>
    </source>
</evidence>
<dbReference type="Gene3D" id="1.10.150.20">
    <property type="entry name" value="5' to 3' exonuclease, C-terminal subdomain"/>
    <property type="match status" value="1"/>
</dbReference>
<feature type="repeat" description="PPR" evidence="9">
    <location>
        <begin position="274"/>
        <end position="308"/>
    </location>
</feature>
<dbReference type="PROSITE" id="PS00489">
    <property type="entry name" value="RNA_POL_PHAGE_2"/>
    <property type="match status" value="1"/>
</dbReference>
<dbReference type="SMART" id="SM01311">
    <property type="entry name" value="RPOL_N"/>
    <property type="match status" value="1"/>
</dbReference>
<comment type="function">
    <text evidence="10">DNA-dependent RNA polymerase catalyzes the transcription of DNA into RNA using the four ribonucleoside triphosphates as substrates.</text>
</comment>
<keyword evidence="6" id="KW-0809">Transit peptide</keyword>
<dbReference type="InterPro" id="IPR043502">
    <property type="entry name" value="DNA/RNA_pol_sf"/>
</dbReference>
<dbReference type="Pfam" id="PF14700">
    <property type="entry name" value="RPOL_N"/>
    <property type="match status" value="1"/>
</dbReference>
<dbReference type="SUPFAM" id="SSF56672">
    <property type="entry name" value="DNA/RNA polymerases"/>
    <property type="match status" value="1"/>
</dbReference>
<evidence type="ECO:0000256" key="9">
    <source>
        <dbReference type="PROSITE-ProRule" id="PRU00708"/>
    </source>
</evidence>
<dbReference type="Pfam" id="PF13041">
    <property type="entry name" value="PPR_2"/>
    <property type="match status" value="1"/>
</dbReference>
<keyword evidence="14" id="KW-1185">Reference proteome</keyword>
<dbReference type="GO" id="GO:0003899">
    <property type="term" value="F:DNA-directed RNA polymerase activity"/>
    <property type="evidence" value="ECO:0007669"/>
    <property type="project" value="UniProtKB-EC"/>
</dbReference>
<dbReference type="Gene3D" id="1.10.1320.10">
    <property type="entry name" value="DNA-directed RNA polymerase, N-terminal domain"/>
    <property type="match status" value="1"/>
</dbReference>
<evidence type="ECO:0000313" key="13">
    <source>
        <dbReference type="EMBL" id="OQV21804.1"/>
    </source>
</evidence>
<dbReference type="PANTHER" id="PTHR10102">
    <property type="entry name" value="DNA-DIRECTED RNA POLYMERASE, MITOCHONDRIAL"/>
    <property type="match status" value="1"/>
</dbReference>
<dbReference type="Gene3D" id="1.10.287.280">
    <property type="match status" value="1"/>
</dbReference>
<feature type="region of interest" description="Disordered" evidence="11">
    <location>
        <begin position="182"/>
        <end position="202"/>
    </location>
</feature>
<dbReference type="GO" id="GO:0001018">
    <property type="term" value="F:mitochondrial promoter sequence-specific DNA binding"/>
    <property type="evidence" value="ECO:0007669"/>
    <property type="project" value="TreeGrafter"/>
</dbReference>
<name>A0A1W0X3B2_HYPEX</name>
<proteinExistence type="inferred from homology"/>
<keyword evidence="5 10" id="KW-0548">Nucleotidyltransferase</keyword>
<evidence type="ECO:0000259" key="12">
    <source>
        <dbReference type="SMART" id="SM01311"/>
    </source>
</evidence>
<dbReference type="AlphaFoldDB" id="A0A1W0X3B2"/>
<evidence type="ECO:0000256" key="5">
    <source>
        <dbReference type="ARBA" id="ARBA00022695"/>
    </source>
</evidence>
<keyword evidence="7 10" id="KW-0804">Transcription</keyword>
<feature type="domain" description="DNA-directed RNA polymerase N-terminal" evidence="12">
    <location>
        <begin position="420"/>
        <end position="732"/>
    </location>
</feature>
<dbReference type="InterPro" id="IPR002092">
    <property type="entry name" value="DNA-dir_Rpol_phage-type"/>
</dbReference>
<dbReference type="PANTHER" id="PTHR10102:SF0">
    <property type="entry name" value="DNA-DIRECTED RNA POLYMERASE, MITOCHONDRIAL"/>
    <property type="match status" value="1"/>
</dbReference>
<dbReference type="Pfam" id="PF00940">
    <property type="entry name" value="RNA_pol"/>
    <property type="match status" value="1"/>
</dbReference>